<dbReference type="EMBL" id="CM051401">
    <property type="protein sequence ID" value="KAJ4712380.1"/>
    <property type="molecule type" value="Genomic_DNA"/>
</dbReference>
<sequence length="403" mass="45390">MSSTMRENARALGEASCNGIVRRMVSLPRSIMGGFSRAMSHGIDFIGIGGRRHNRLQPLMNFQLPQLPQEPQIVPEEWAFLASFEQQYGSTHPFFYACHFMEALKIAEDEHKFLFMYLHSPQHPFTPSFCRETLSSELVTQFLDANFVSWGALADRGEGSQMAATLRAASFPFCAVVAPAPGNCITVLQQMEGPISPAELVEILQRTVEEQGLAFGAGRARANEEERIRARAKEEEKLRADRQLREEQDAAYLAALKIDKEREKLKHLPSEGRVQKPAEASNKASHEKFRHNTAYKQYGSNAKITASRIRETQQKETTNKGKDPQVTQILIRFPSGERREQSFLCTDKIQSIYRYIDSLGLPGIGSYKLISSFPRRVYGVDQMGITLKDAGLHPRASLLLELQ</sequence>
<reference evidence="1 2" key="1">
    <citation type="journal article" date="2023" name="Science">
        <title>Complex scaffold remodeling in plant triterpene biosynthesis.</title>
        <authorList>
            <person name="De La Pena R."/>
            <person name="Hodgson H."/>
            <person name="Liu J.C."/>
            <person name="Stephenson M.J."/>
            <person name="Martin A.C."/>
            <person name="Owen C."/>
            <person name="Harkess A."/>
            <person name="Leebens-Mack J."/>
            <person name="Jimenez L.E."/>
            <person name="Osbourn A."/>
            <person name="Sattely E.S."/>
        </authorList>
    </citation>
    <scope>NUCLEOTIDE SEQUENCE [LARGE SCALE GENOMIC DNA]</scope>
    <source>
        <strain evidence="2">cv. JPN11</strain>
        <tissue evidence="1">Leaf</tissue>
    </source>
</reference>
<evidence type="ECO:0000313" key="2">
    <source>
        <dbReference type="Proteomes" id="UP001164539"/>
    </source>
</evidence>
<dbReference type="Proteomes" id="UP001164539">
    <property type="component" value="Chromosome 8"/>
</dbReference>
<accession>A0ACC1XPZ8</accession>
<comment type="caution">
    <text evidence="1">The sequence shown here is derived from an EMBL/GenBank/DDBJ whole genome shotgun (WGS) entry which is preliminary data.</text>
</comment>
<keyword evidence="2" id="KW-1185">Reference proteome</keyword>
<protein>
    <submittedName>
        <fullName evidence="1">Plant UBX domain-containing protein 10-like</fullName>
    </submittedName>
</protein>
<organism evidence="1 2">
    <name type="scientific">Melia azedarach</name>
    <name type="common">Chinaberry tree</name>
    <dbReference type="NCBI Taxonomy" id="155640"/>
    <lineage>
        <taxon>Eukaryota</taxon>
        <taxon>Viridiplantae</taxon>
        <taxon>Streptophyta</taxon>
        <taxon>Embryophyta</taxon>
        <taxon>Tracheophyta</taxon>
        <taxon>Spermatophyta</taxon>
        <taxon>Magnoliopsida</taxon>
        <taxon>eudicotyledons</taxon>
        <taxon>Gunneridae</taxon>
        <taxon>Pentapetalae</taxon>
        <taxon>rosids</taxon>
        <taxon>malvids</taxon>
        <taxon>Sapindales</taxon>
        <taxon>Meliaceae</taxon>
        <taxon>Melia</taxon>
    </lineage>
</organism>
<evidence type="ECO:0000313" key="1">
    <source>
        <dbReference type="EMBL" id="KAJ4712380.1"/>
    </source>
</evidence>
<proteinExistence type="predicted"/>
<name>A0ACC1XPZ8_MELAZ</name>
<gene>
    <name evidence="1" type="ORF">OWV82_014631</name>
</gene>